<organism evidence="1 2">
    <name type="scientific">Arthrobacter glacialis</name>
    <dbReference type="NCBI Taxonomy" id="1664"/>
    <lineage>
        <taxon>Bacteria</taxon>
        <taxon>Bacillati</taxon>
        <taxon>Actinomycetota</taxon>
        <taxon>Actinomycetes</taxon>
        <taxon>Micrococcales</taxon>
        <taxon>Micrococcaceae</taxon>
        <taxon>Arthrobacter</taxon>
    </lineage>
</organism>
<comment type="caution">
    <text evidence="1">The sequence shown here is derived from an EMBL/GenBank/DDBJ whole genome shotgun (WGS) entry which is preliminary data.</text>
</comment>
<dbReference type="RefSeq" id="WP_103464944.1">
    <property type="nucleotide sequence ID" value="NZ_PPXC01000004.1"/>
</dbReference>
<dbReference type="Proteomes" id="UP000237061">
    <property type="component" value="Unassembled WGS sequence"/>
</dbReference>
<sequence length="143" mass="15752">MPATKPFFVPPVVPEVAERIPVTGPLTDVALADEWVLWFSDLLADHLDMPSNAGIEYMSLADRAPAFHANLRAHGMMMTSLVQSIEKNRGNKAAPFELDVLILPVAGFWLRRAGPSRVLLSESARRDAEQLRRLLGPIIAELA</sequence>
<accession>A0A2S3ZY73</accession>
<dbReference type="EMBL" id="PPXC01000004">
    <property type="protein sequence ID" value="POH74235.1"/>
    <property type="molecule type" value="Genomic_DNA"/>
</dbReference>
<dbReference type="AlphaFoldDB" id="A0A2S3ZY73"/>
<reference evidence="1 2" key="1">
    <citation type="submission" date="2018-01" db="EMBL/GenBank/DDBJ databases">
        <title>Arthrobacter sp. nov., from glaciers in China.</title>
        <authorList>
            <person name="Liu Q."/>
            <person name="Xin Y.-H."/>
        </authorList>
    </citation>
    <scope>NUCLEOTIDE SEQUENCE [LARGE SCALE GENOMIC DNA]</scope>
    <source>
        <strain evidence="1 2">HLT2-12-2</strain>
    </source>
</reference>
<protein>
    <submittedName>
        <fullName evidence="1">Uncharacterized protein</fullName>
    </submittedName>
</protein>
<keyword evidence="2" id="KW-1185">Reference proteome</keyword>
<evidence type="ECO:0000313" key="2">
    <source>
        <dbReference type="Proteomes" id="UP000237061"/>
    </source>
</evidence>
<gene>
    <name evidence="1" type="ORF">CVS27_06630</name>
</gene>
<evidence type="ECO:0000313" key="1">
    <source>
        <dbReference type="EMBL" id="POH74235.1"/>
    </source>
</evidence>
<name>A0A2S3ZY73_ARTGL</name>
<proteinExistence type="predicted"/>